<feature type="non-terminal residue" evidence="1">
    <location>
        <position position="37"/>
    </location>
</feature>
<dbReference type="Proteomes" id="UP001241747">
    <property type="component" value="Unassembled WGS sequence"/>
</dbReference>
<evidence type="ECO:0000313" key="2">
    <source>
        <dbReference type="Proteomes" id="UP001241747"/>
    </source>
</evidence>
<protein>
    <submittedName>
        <fullName evidence="1">Uncharacterized protein</fullName>
    </submittedName>
</protein>
<sequence>MGMCAFFNLSVDESSDVCCGGGSEGFEVVSAFEDGDD</sequence>
<reference evidence="1 2" key="1">
    <citation type="submission" date="2023-07" db="EMBL/GenBank/DDBJ databases">
        <title>Genomic Encyclopedia of Type Strains, Phase IV (KMG-IV): sequencing the most valuable type-strain genomes for metagenomic binning, comparative biology and taxonomic classification.</title>
        <authorList>
            <person name="Goeker M."/>
        </authorList>
    </citation>
    <scope>NUCLEOTIDE SEQUENCE [LARGE SCALE GENOMIC DNA]</scope>
    <source>
        <strain evidence="1 2">DSM 3770</strain>
    </source>
</reference>
<gene>
    <name evidence="1" type="ORF">QOZ94_004268</name>
</gene>
<dbReference type="EMBL" id="JAUSVY010000019">
    <property type="protein sequence ID" value="MDQ0507444.1"/>
    <property type="molecule type" value="Genomic_DNA"/>
</dbReference>
<comment type="caution">
    <text evidence="1">The sequence shown here is derived from an EMBL/GenBank/DDBJ whole genome shotgun (WGS) entry which is preliminary data.</text>
</comment>
<organism evidence="1 2">
    <name type="scientific">Xanthobacter agilis</name>
    <dbReference type="NCBI Taxonomy" id="47492"/>
    <lineage>
        <taxon>Bacteria</taxon>
        <taxon>Pseudomonadati</taxon>
        <taxon>Pseudomonadota</taxon>
        <taxon>Alphaproteobacteria</taxon>
        <taxon>Hyphomicrobiales</taxon>
        <taxon>Xanthobacteraceae</taxon>
        <taxon>Xanthobacter</taxon>
    </lineage>
</organism>
<name>A0ABU0LJY1_XANAG</name>
<keyword evidence="2" id="KW-1185">Reference proteome</keyword>
<evidence type="ECO:0000313" key="1">
    <source>
        <dbReference type="EMBL" id="MDQ0507444.1"/>
    </source>
</evidence>
<accession>A0ABU0LJY1</accession>
<proteinExistence type="predicted"/>